<evidence type="ECO:0000256" key="1">
    <source>
        <dbReference type="ARBA" id="ARBA00023157"/>
    </source>
</evidence>
<dbReference type="EMBL" id="BLTE01000009">
    <property type="protein sequence ID" value="GFK94287.1"/>
    <property type="molecule type" value="Genomic_DNA"/>
</dbReference>
<organism evidence="4 5">
    <name type="scientific">Fundidesulfovibrio magnetotacticus</name>
    <dbReference type="NCBI Taxonomy" id="2730080"/>
    <lineage>
        <taxon>Bacteria</taxon>
        <taxon>Pseudomonadati</taxon>
        <taxon>Thermodesulfobacteriota</taxon>
        <taxon>Desulfovibrionia</taxon>
        <taxon>Desulfovibrionales</taxon>
        <taxon>Desulfovibrionaceae</taxon>
        <taxon>Fundidesulfovibrio</taxon>
    </lineage>
</organism>
<keyword evidence="2" id="KW-0732">Signal</keyword>
<reference evidence="4 5" key="1">
    <citation type="submission" date="2020-04" db="EMBL/GenBank/DDBJ databases">
        <authorList>
            <consortium name="Desulfovibrio sp. FSS-1 genome sequencing consortium"/>
            <person name="Shimoshige H."/>
            <person name="Kobayashi H."/>
            <person name="Maekawa T."/>
        </authorList>
    </citation>
    <scope>NUCLEOTIDE SEQUENCE [LARGE SCALE GENOMIC DNA]</scope>
    <source>
        <strain evidence="4 5">SIID29052-01</strain>
    </source>
</reference>
<accession>A0A6V8LXA8</accession>
<proteinExistence type="predicted"/>
<evidence type="ECO:0000259" key="3">
    <source>
        <dbReference type="PROSITE" id="PS50015"/>
    </source>
</evidence>
<feature type="signal peptide" evidence="2">
    <location>
        <begin position="1"/>
        <end position="27"/>
    </location>
</feature>
<keyword evidence="1" id="KW-1015">Disulfide bond</keyword>
<evidence type="ECO:0000313" key="4">
    <source>
        <dbReference type="EMBL" id="GFK94287.1"/>
    </source>
</evidence>
<dbReference type="SUPFAM" id="SSF47862">
    <property type="entry name" value="Saposin"/>
    <property type="match status" value="1"/>
</dbReference>
<dbReference type="InterPro" id="IPR008139">
    <property type="entry name" value="SaposinB_dom"/>
</dbReference>
<protein>
    <recommendedName>
        <fullName evidence="3">Saposin B-type domain-containing protein</fullName>
    </recommendedName>
</protein>
<gene>
    <name evidence="4" type="ORF">NNJEOMEG_02129</name>
</gene>
<dbReference type="Gene3D" id="1.10.225.10">
    <property type="entry name" value="Saposin-like"/>
    <property type="match status" value="1"/>
</dbReference>
<dbReference type="RefSeq" id="WP_173084221.1">
    <property type="nucleotide sequence ID" value="NZ_BLTE01000009.1"/>
</dbReference>
<dbReference type="PROSITE" id="PS50015">
    <property type="entry name" value="SAP_B"/>
    <property type="match status" value="1"/>
</dbReference>
<comment type="caution">
    <text evidence="4">The sequence shown here is derived from an EMBL/GenBank/DDBJ whole genome shotgun (WGS) entry which is preliminary data.</text>
</comment>
<evidence type="ECO:0000256" key="2">
    <source>
        <dbReference type="SAM" id="SignalP"/>
    </source>
</evidence>
<name>A0A6V8LXA8_9BACT</name>
<reference evidence="4 5" key="2">
    <citation type="submission" date="2020-05" db="EMBL/GenBank/DDBJ databases">
        <title>Draft genome sequence of Desulfovibrio sp. strainFSS-1.</title>
        <authorList>
            <person name="Shimoshige H."/>
            <person name="Kobayashi H."/>
            <person name="Maekawa T."/>
        </authorList>
    </citation>
    <scope>NUCLEOTIDE SEQUENCE [LARGE SCALE GENOMIC DNA]</scope>
    <source>
        <strain evidence="4 5">SIID29052-01</strain>
    </source>
</reference>
<evidence type="ECO:0000313" key="5">
    <source>
        <dbReference type="Proteomes" id="UP000494245"/>
    </source>
</evidence>
<feature type="domain" description="Saposin B-type" evidence="3">
    <location>
        <begin position="30"/>
        <end position="109"/>
    </location>
</feature>
<keyword evidence="5" id="KW-1185">Reference proteome</keyword>
<feature type="chain" id="PRO_5028829198" description="Saposin B-type domain-containing protein" evidence="2">
    <location>
        <begin position="28"/>
        <end position="109"/>
    </location>
</feature>
<sequence>MKRAFPMFPLALALAAALVLTGESARAQGGYLECTACQLVLGLVQASMGDADALAVDASRQCSLLAPADRAACEAFYASMGPKFLKAFRERLKKGETLEGVCRAMSYCR</sequence>
<dbReference type="InterPro" id="IPR011001">
    <property type="entry name" value="Saposin-like"/>
</dbReference>
<dbReference type="Proteomes" id="UP000494245">
    <property type="component" value="Unassembled WGS sequence"/>
</dbReference>
<dbReference type="AlphaFoldDB" id="A0A6V8LXA8"/>